<gene>
    <name evidence="1" type="ORF">EVA_18586</name>
</gene>
<reference evidence="1" key="1">
    <citation type="journal article" date="2012" name="PLoS ONE">
        <title>Gene sets for utilization of primary and secondary nutrition supplies in the distal gut of endangered iberian lynx.</title>
        <authorList>
            <person name="Alcaide M."/>
            <person name="Messina E."/>
            <person name="Richter M."/>
            <person name="Bargiela R."/>
            <person name="Peplies J."/>
            <person name="Huws S.A."/>
            <person name="Newbold C.J."/>
            <person name="Golyshin P.N."/>
            <person name="Simon M.A."/>
            <person name="Lopez G."/>
            <person name="Yakimov M.M."/>
            <person name="Ferrer M."/>
        </authorList>
    </citation>
    <scope>NUCLEOTIDE SEQUENCE</scope>
</reference>
<protein>
    <submittedName>
        <fullName evidence="1">Uncharacterized protein</fullName>
    </submittedName>
</protein>
<organism evidence="1">
    <name type="scientific">gut metagenome</name>
    <dbReference type="NCBI Taxonomy" id="749906"/>
    <lineage>
        <taxon>unclassified sequences</taxon>
        <taxon>metagenomes</taxon>
        <taxon>organismal metagenomes</taxon>
    </lineage>
</organism>
<accession>J9FEG2</accession>
<name>J9FEG2_9ZZZZ</name>
<comment type="caution">
    <text evidence="1">The sequence shown here is derived from an EMBL/GenBank/DDBJ whole genome shotgun (WGS) entry which is preliminary data.</text>
</comment>
<dbReference type="EMBL" id="AMCI01007047">
    <property type="protein sequence ID" value="EJW93306.1"/>
    <property type="molecule type" value="Genomic_DNA"/>
</dbReference>
<evidence type="ECO:0000313" key="1">
    <source>
        <dbReference type="EMBL" id="EJW93306.1"/>
    </source>
</evidence>
<proteinExistence type="predicted"/>
<dbReference type="AlphaFoldDB" id="J9FEG2"/>
<sequence length="76" mass="7851">MMSPSVVNRLRPGFNPLIINADNIIATVPSPGIPRVSKGIRVAPVTALLAASAAAIPSTEPCPNSSGCFDMFFAVL</sequence>